<dbReference type="InterPro" id="IPR014001">
    <property type="entry name" value="Helicase_ATP-bd"/>
</dbReference>
<dbReference type="KEGG" id="eca:ECA3314"/>
<keyword evidence="3 8" id="KW-0347">Helicase</keyword>
<dbReference type="Pfam" id="PF08482">
    <property type="entry name" value="HrpB_C"/>
    <property type="match status" value="1"/>
</dbReference>
<dbReference type="CDD" id="cd17990">
    <property type="entry name" value="DEXHc_HrpB"/>
    <property type="match status" value="1"/>
</dbReference>
<keyword evidence="9" id="KW-1185">Reference proteome</keyword>
<feature type="region of interest" description="Disordered" evidence="5">
    <location>
        <begin position="803"/>
        <end position="826"/>
    </location>
</feature>
<evidence type="ECO:0000313" key="9">
    <source>
        <dbReference type="Proteomes" id="UP000007966"/>
    </source>
</evidence>
<evidence type="ECO:0000256" key="4">
    <source>
        <dbReference type="ARBA" id="ARBA00022840"/>
    </source>
</evidence>
<dbReference type="GO" id="GO:0005524">
    <property type="term" value="F:ATP binding"/>
    <property type="evidence" value="ECO:0007669"/>
    <property type="project" value="UniProtKB-KW"/>
</dbReference>
<dbReference type="PANTHER" id="PTHR43519:SF1">
    <property type="entry name" value="ATP-DEPENDENT RNA HELICASE HRPB"/>
    <property type="match status" value="1"/>
</dbReference>
<dbReference type="Pfam" id="PF24473">
    <property type="entry name" value="CON_HrpB"/>
    <property type="match status" value="1"/>
</dbReference>
<dbReference type="eggNOG" id="COG1643">
    <property type="taxonomic scope" value="Bacteria"/>
</dbReference>
<dbReference type="PROSITE" id="PS51192">
    <property type="entry name" value="HELICASE_ATP_BIND_1"/>
    <property type="match status" value="1"/>
</dbReference>
<evidence type="ECO:0000313" key="8">
    <source>
        <dbReference type="EMBL" id="CAG76212.1"/>
    </source>
</evidence>
<dbReference type="PANTHER" id="PTHR43519">
    <property type="entry name" value="ATP-DEPENDENT RNA HELICASE HRPB"/>
    <property type="match status" value="1"/>
</dbReference>
<dbReference type="PATRIC" id="fig|218491.5.peg.3365"/>
<evidence type="ECO:0000256" key="2">
    <source>
        <dbReference type="ARBA" id="ARBA00022801"/>
    </source>
</evidence>
<feature type="domain" description="Helicase C-terminal" evidence="7">
    <location>
        <begin position="203"/>
        <end position="368"/>
    </location>
</feature>
<organism evidence="8 9">
    <name type="scientific">Pectobacterium atrosepticum (strain SCRI 1043 / ATCC BAA-672)</name>
    <name type="common">Erwinia carotovora subsp. atroseptica</name>
    <dbReference type="NCBI Taxonomy" id="218491"/>
    <lineage>
        <taxon>Bacteria</taxon>
        <taxon>Pseudomonadati</taxon>
        <taxon>Pseudomonadota</taxon>
        <taxon>Gammaproteobacteria</taxon>
        <taxon>Enterobacterales</taxon>
        <taxon>Pectobacteriaceae</taxon>
        <taxon>Pectobacterium</taxon>
    </lineage>
</organism>
<dbReference type="InterPro" id="IPR010225">
    <property type="entry name" value="HrpB"/>
</dbReference>
<dbReference type="Gene3D" id="3.40.50.300">
    <property type="entry name" value="P-loop containing nucleotide triphosphate hydrolases"/>
    <property type="match status" value="2"/>
</dbReference>
<dbReference type="SMART" id="SM00847">
    <property type="entry name" value="HA2"/>
    <property type="match status" value="1"/>
</dbReference>
<evidence type="ECO:0000256" key="3">
    <source>
        <dbReference type="ARBA" id="ARBA00022806"/>
    </source>
</evidence>
<sequence length="826" mass="91656">MILPPVSAVLDDVITALHTAPQVLLNAPTGAGKSTWLPLQLLQQGNVNGRIIMLEPRRLAAKSVAWRLAQQLGEEPGQTIGYRMRSESRVSAATKLEVVTEGMLTRLLQQDAELQGVGLIILDEFHERSVQADLALALLLDVQQGLRDDLTLLIMSATLDNARLSALLPEAICVVSEGRSYPVERCYAPLNSQDRFEEGVARQVRRLLSEESGSLLLFLPGVAEIRRVQALLENSVSSETDLCPLYGALTLAEQQKAILPADPGRRKVVLATNIAETSLTIEGIRLVVDSGLERVASFDVKSGVTRLVTQRISQASMVQRAGRAGRLSPGICWHLCSREQAERAAAQSEAEILNSDLSSVWLDLLQWGCTDVAQLTWLDTPPVPALYAARQLLCQLGIADDQGRLTAEGRKIAALGCDARLATMLYAASQQSVEALATAGCLAAILEEPPRSGSINLADWLHRPLPHWLRRAKQLTRRLSTASGHIADFGHIDSGEADWLLAQAFPDRIARRRSQDGRYQLANGSGVMMSADEALSGNEWLLAPALLQNDRLMQNKQSADARILLALPLDIERLERRLPGLINERNVVHWDEEKGTLRASQRDQIGCLILRMRPLNKPSDEVLQQAMLSWIREQGLKALNWDAAALQLRARLQCAHQWLPEVDWPRVDDDTLLATLDIWLQPSLSGVRDLRALHQINLSDALLRLLDWSLRQRLDSALPTHYTAPGGSRLPIAYYDDKPPVLSVRMQEMFGEQKSPLLAEGRVALVLELLSPAQRPLQITRDLAAFWQGTYREVQKEMKGRYPKHIWPDDPANTAPTRRTKKYQSH</sequence>
<keyword evidence="2" id="KW-0378">Hydrolase</keyword>
<dbReference type="RefSeq" id="WP_011094830.1">
    <property type="nucleotide sequence ID" value="NC_004547.2"/>
</dbReference>
<dbReference type="InterPro" id="IPR027417">
    <property type="entry name" value="P-loop_NTPase"/>
</dbReference>
<dbReference type="InterPro" id="IPR056329">
    <property type="entry name" value="CON_HrpB"/>
</dbReference>
<dbReference type="EMBL" id="BX950851">
    <property type="protein sequence ID" value="CAG76212.1"/>
    <property type="molecule type" value="Genomic_DNA"/>
</dbReference>
<dbReference type="Gene3D" id="1.20.120.1080">
    <property type="match status" value="1"/>
</dbReference>
<dbReference type="FunFam" id="3.40.50.300:FF:002125">
    <property type="entry name" value="ATP-dependent helicase HrpB"/>
    <property type="match status" value="1"/>
</dbReference>
<dbReference type="Pfam" id="PF00270">
    <property type="entry name" value="DEAD"/>
    <property type="match status" value="1"/>
</dbReference>
<dbReference type="InterPro" id="IPR049614">
    <property type="entry name" value="HrpB_DEXH"/>
</dbReference>
<dbReference type="InterPro" id="IPR007502">
    <property type="entry name" value="Helicase-assoc_dom"/>
</dbReference>
<dbReference type="SMART" id="SM00490">
    <property type="entry name" value="HELICc"/>
    <property type="match status" value="1"/>
</dbReference>
<dbReference type="SUPFAM" id="SSF52540">
    <property type="entry name" value="P-loop containing nucleoside triphosphate hydrolases"/>
    <property type="match status" value="1"/>
</dbReference>
<evidence type="ECO:0000259" key="6">
    <source>
        <dbReference type="PROSITE" id="PS51192"/>
    </source>
</evidence>
<dbReference type="CDD" id="cd18791">
    <property type="entry name" value="SF2_C_RHA"/>
    <property type="match status" value="1"/>
</dbReference>
<proteinExistence type="predicted"/>
<protein>
    <submittedName>
        <fullName evidence="8">ATP-dependent helicase</fullName>
    </submittedName>
</protein>
<dbReference type="HOGENOM" id="CLU_001832_5_6_6"/>
<gene>
    <name evidence="8" type="ordered locus">ECA3314</name>
</gene>
<dbReference type="Pfam" id="PF00271">
    <property type="entry name" value="Helicase_C"/>
    <property type="match status" value="1"/>
</dbReference>
<dbReference type="GO" id="GO:0016787">
    <property type="term" value="F:hydrolase activity"/>
    <property type="evidence" value="ECO:0007669"/>
    <property type="project" value="UniProtKB-KW"/>
</dbReference>
<dbReference type="PIRSF" id="PIRSF005496">
    <property type="entry name" value="ATP_hel_hrpB"/>
    <property type="match status" value="1"/>
</dbReference>
<dbReference type="GO" id="GO:0004386">
    <property type="term" value="F:helicase activity"/>
    <property type="evidence" value="ECO:0007669"/>
    <property type="project" value="UniProtKB-KW"/>
</dbReference>
<keyword evidence="4" id="KW-0067">ATP-binding</keyword>
<dbReference type="InterPro" id="IPR001650">
    <property type="entry name" value="Helicase_C-like"/>
</dbReference>
<keyword evidence="1" id="KW-0547">Nucleotide-binding</keyword>
<dbReference type="AlphaFoldDB" id="Q6D1Y3"/>
<dbReference type="NCBIfam" id="TIGR01970">
    <property type="entry name" value="DEAH_box_HrpB"/>
    <property type="match status" value="1"/>
</dbReference>
<dbReference type="InterPro" id="IPR011545">
    <property type="entry name" value="DEAD/DEAH_box_helicase_dom"/>
</dbReference>
<dbReference type="NCBIfam" id="NF008662">
    <property type="entry name" value="PRK11664.1"/>
    <property type="match status" value="1"/>
</dbReference>
<dbReference type="OrthoDB" id="9805617at2"/>
<reference evidence="8" key="1">
    <citation type="submission" date="2004-02" db="EMBL/GenBank/DDBJ databases">
        <title>The genome sequence of the enterobacterial phytopathogen Erwinia carotovora subsp. atroseptica SCRI1043 and functional genomic identification of novel virulence factors.</title>
        <authorList>
            <person name="Bell K.S."/>
            <person name="Sebaihia M."/>
            <person name="Pritchard L."/>
            <person name="Holden M."/>
            <person name="Hyman L.J."/>
            <person name="Holeva M.C."/>
            <person name="Thomson N.R."/>
            <person name="Bentley S.D."/>
            <person name="Churcher C."/>
            <person name="Mungall K."/>
            <person name="Atkin R."/>
            <person name="Bason N."/>
            <person name="Brooks K."/>
            <person name="Chillingworth T."/>
            <person name="Clark K."/>
            <person name="Doggett J."/>
            <person name="Fraser A."/>
            <person name="Hance Z."/>
            <person name="Hauser H."/>
            <person name="Jagels K."/>
            <person name="Moule S."/>
            <person name="Norbertczak H."/>
            <person name="Ormond D."/>
            <person name="Price C."/>
            <person name="Quail M.A."/>
            <person name="Sanders M."/>
            <person name="Walker D."/>
            <person name="Whitehead S."/>
            <person name="Salmond G.P.C."/>
            <person name="Birch P.R.J."/>
            <person name="Barrell B.G."/>
            <person name="Parkhill J."/>
            <person name="Toth I.K."/>
        </authorList>
    </citation>
    <scope>NUCLEOTIDE SEQUENCE</scope>
    <source>
        <strain evidence="8">SCRI1043</strain>
    </source>
</reference>
<evidence type="ECO:0000256" key="5">
    <source>
        <dbReference type="SAM" id="MobiDB-lite"/>
    </source>
</evidence>
<dbReference type="InterPro" id="IPR013689">
    <property type="entry name" value="RNA_helicase_ATP-dep_HrpB_C"/>
</dbReference>
<evidence type="ECO:0000259" key="7">
    <source>
        <dbReference type="PROSITE" id="PS51194"/>
    </source>
</evidence>
<dbReference type="PROSITE" id="PS51194">
    <property type="entry name" value="HELICASE_CTER"/>
    <property type="match status" value="1"/>
</dbReference>
<dbReference type="SMART" id="SM00487">
    <property type="entry name" value="DEXDc"/>
    <property type="match status" value="1"/>
</dbReference>
<dbReference type="Proteomes" id="UP000007966">
    <property type="component" value="Chromosome"/>
</dbReference>
<accession>Q6D1Y3</accession>
<feature type="domain" description="Helicase ATP-binding" evidence="6">
    <location>
        <begin position="14"/>
        <end position="177"/>
    </location>
</feature>
<evidence type="ECO:0000256" key="1">
    <source>
        <dbReference type="ARBA" id="ARBA00022741"/>
    </source>
</evidence>
<dbReference type="STRING" id="218491.ECA3314"/>
<dbReference type="GO" id="GO:0003676">
    <property type="term" value="F:nucleic acid binding"/>
    <property type="evidence" value="ECO:0007669"/>
    <property type="project" value="InterPro"/>
</dbReference>
<name>Q6D1Y3_PECAS</name>